<protein>
    <submittedName>
        <fullName evidence="3">Retrovirus-related Pol polyprotein from transposon RE2</fullName>
    </submittedName>
</protein>
<organism evidence="3">
    <name type="scientific">Sesamum radiatum</name>
    <name type="common">Black benniseed</name>
    <dbReference type="NCBI Taxonomy" id="300843"/>
    <lineage>
        <taxon>Eukaryota</taxon>
        <taxon>Viridiplantae</taxon>
        <taxon>Streptophyta</taxon>
        <taxon>Embryophyta</taxon>
        <taxon>Tracheophyta</taxon>
        <taxon>Spermatophyta</taxon>
        <taxon>Magnoliopsida</taxon>
        <taxon>eudicotyledons</taxon>
        <taxon>Gunneridae</taxon>
        <taxon>Pentapetalae</taxon>
        <taxon>asterids</taxon>
        <taxon>lamiids</taxon>
        <taxon>Lamiales</taxon>
        <taxon>Pedaliaceae</taxon>
        <taxon>Sesamum</taxon>
    </lineage>
</organism>
<accession>A0AAW2TGA4</accession>
<dbReference type="Pfam" id="PF22936">
    <property type="entry name" value="Pol_BBD"/>
    <property type="match status" value="1"/>
</dbReference>
<dbReference type="CDD" id="cd09272">
    <property type="entry name" value="RNase_HI_RT_Ty1"/>
    <property type="match status" value="1"/>
</dbReference>
<dbReference type="InterPro" id="IPR001584">
    <property type="entry name" value="Integrase_cat-core"/>
</dbReference>
<dbReference type="SUPFAM" id="SSF53098">
    <property type="entry name" value="Ribonuclease H-like"/>
    <property type="match status" value="1"/>
</dbReference>
<dbReference type="GO" id="GO:0015074">
    <property type="term" value="P:DNA integration"/>
    <property type="evidence" value="ECO:0007669"/>
    <property type="project" value="InterPro"/>
</dbReference>
<name>A0AAW2TGA4_SESRA</name>
<dbReference type="InterPro" id="IPR013103">
    <property type="entry name" value="RVT_2"/>
</dbReference>
<dbReference type="Pfam" id="PF13976">
    <property type="entry name" value="gag_pre-integrs"/>
    <property type="match status" value="1"/>
</dbReference>
<feature type="domain" description="Integrase catalytic" evidence="2">
    <location>
        <begin position="341"/>
        <end position="468"/>
    </location>
</feature>
<dbReference type="PANTHER" id="PTHR11439">
    <property type="entry name" value="GAG-POL-RELATED RETROTRANSPOSON"/>
    <property type="match status" value="1"/>
</dbReference>
<keyword evidence="1" id="KW-0064">Aspartyl protease</keyword>
<proteinExistence type="predicted"/>
<evidence type="ECO:0000259" key="2">
    <source>
        <dbReference type="PROSITE" id="PS50994"/>
    </source>
</evidence>
<dbReference type="InterPro" id="IPR036397">
    <property type="entry name" value="RNaseH_sf"/>
</dbReference>
<dbReference type="InterPro" id="IPR025724">
    <property type="entry name" value="GAG-pre-integrase_dom"/>
</dbReference>
<dbReference type="PANTHER" id="PTHR11439:SF470">
    <property type="entry name" value="CYSTEINE-RICH RLK (RECEPTOR-LIKE PROTEIN KINASE) 8"/>
    <property type="match status" value="1"/>
</dbReference>
<keyword evidence="1" id="KW-0645">Protease</keyword>
<sequence length="1087" mass="122048">MACDPSTLRPKKWPYDLSITKRNFLDVANDLSLIEYLTKVTKLWNELSVLAPAPKCKCGGCTCGINEAIDSLTSSTQVMQFLMGLHDGFSNERSQILMLDPLPDIERTFSMVYAVEKQRDVHTDLENNSNHNAFQLAVGSDKSSSQNVAEIVAEVLNRMQKSDVPSDPLSHYANFTQFDDDFAGNTVTPTEIDKSCWILDTGATNHVCANIDLFQSYAKLTQPQYIHLPDGSKRMVQYTGMVKLNDKIWLENVLFVPQFSVNLLLVSQMCRQGNCQLLFTQRDCVLQDQNVTCSTSVPCSSSKWHNRLGHASAQAIKHILNIDCDEFNADTPCDVCHRAKQNRLPFSISHSHSTEIFDLVHMDLWGPYRANFISGCAYVFTLVDDCSRSVWTFLLKQKNQVSSILKKFCSLVRNQFNKGIKVIRSDNALEFINQECRMICETLGIVHQTSCTYTPQQNGRVERKHRHLLNVARALLFQDVQSGHSTTEFVSSSPPLPTVPLHLDTMLTHPVQPTATIAVNDSPNTSRVVSPQICDNTVHDVVPLRRYQRSREHVEWQDAMKAELDALERNCTWKLTPLPAGKRPIGCKWIFKTKLRADGTVERYKARLVAKGFNQIAGVDYSDNFSPVAKTVTVRLFLSLAAIHGWPLHQMDINNAFLHGHLDEDLYMSPPDRYAVQPGFVCKLERSIYDLKQASHQWNAELTLKLTEFGFKQSAHDHCLFTQSTSDGFLALLVYVDDILVTAPTVTLIQQVKDYLHNLFTIKDLGTARYFLGLEIARNSDGIYVAQHKYIQDIIRDIGLMNAKTTSTPFPLGLKLTENCGGLLDDPENKDLVGRLLYLGYTRPDISHSVQQLSQFLQRPCDVHWRAAVHVVRYLKGTATKGLFLPSDSSCELRAYCDADWASCSDSRRSLTGFCVFFRNALISWKTKKQSTVSRSTAEAEYRSMAATVCELRWISYLLSNLGVSIRLPIQLFCDNQAAMHIMANPVFHERTKHIELDCHIVRDAYKDGFISPSFVRSSSQIADIFTKVLGLKSFVSLLGKLGLAALQPSPTCGGDVELLHPDEAAMDSELQTAEGVGDAIDVLDAG</sequence>
<comment type="caution">
    <text evidence="3">The sequence shown here is derived from an EMBL/GenBank/DDBJ whole genome shotgun (WGS) entry which is preliminary data.</text>
</comment>
<dbReference type="InterPro" id="IPR043502">
    <property type="entry name" value="DNA/RNA_pol_sf"/>
</dbReference>
<dbReference type="InterPro" id="IPR054722">
    <property type="entry name" value="PolX-like_BBD"/>
</dbReference>
<dbReference type="Pfam" id="PF00665">
    <property type="entry name" value="rve"/>
    <property type="match status" value="1"/>
</dbReference>
<dbReference type="AlphaFoldDB" id="A0AAW2TGA4"/>
<dbReference type="SUPFAM" id="SSF56672">
    <property type="entry name" value="DNA/RNA polymerases"/>
    <property type="match status" value="1"/>
</dbReference>
<dbReference type="EMBL" id="JACGWJ010000008">
    <property type="protein sequence ID" value="KAL0403674.1"/>
    <property type="molecule type" value="Genomic_DNA"/>
</dbReference>
<dbReference type="Pfam" id="PF07727">
    <property type="entry name" value="RVT_2"/>
    <property type="match status" value="1"/>
</dbReference>
<gene>
    <name evidence="3" type="ORF">Sradi_2008200</name>
</gene>
<dbReference type="Gene3D" id="3.30.420.10">
    <property type="entry name" value="Ribonuclease H-like superfamily/Ribonuclease H"/>
    <property type="match status" value="1"/>
</dbReference>
<dbReference type="GO" id="GO:0003676">
    <property type="term" value="F:nucleic acid binding"/>
    <property type="evidence" value="ECO:0007669"/>
    <property type="project" value="InterPro"/>
</dbReference>
<dbReference type="PROSITE" id="PS50994">
    <property type="entry name" value="INTEGRASE"/>
    <property type="match status" value="1"/>
</dbReference>
<evidence type="ECO:0000313" key="3">
    <source>
        <dbReference type="EMBL" id="KAL0403674.1"/>
    </source>
</evidence>
<keyword evidence="1" id="KW-0378">Hydrolase</keyword>
<evidence type="ECO:0000256" key="1">
    <source>
        <dbReference type="ARBA" id="ARBA00022750"/>
    </source>
</evidence>
<dbReference type="InterPro" id="IPR012337">
    <property type="entry name" value="RNaseH-like_sf"/>
</dbReference>
<reference evidence="3" key="1">
    <citation type="submission" date="2020-06" db="EMBL/GenBank/DDBJ databases">
        <authorList>
            <person name="Li T."/>
            <person name="Hu X."/>
            <person name="Zhang T."/>
            <person name="Song X."/>
            <person name="Zhang H."/>
            <person name="Dai N."/>
            <person name="Sheng W."/>
            <person name="Hou X."/>
            <person name="Wei L."/>
        </authorList>
    </citation>
    <scope>NUCLEOTIDE SEQUENCE</scope>
    <source>
        <strain evidence="3">G02</strain>
        <tissue evidence="3">Leaf</tissue>
    </source>
</reference>
<reference evidence="3" key="2">
    <citation type="journal article" date="2024" name="Plant">
        <title>Genomic evolution and insights into agronomic trait innovations of Sesamum species.</title>
        <authorList>
            <person name="Miao H."/>
            <person name="Wang L."/>
            <person name="Qu L."/>
            <person name="Liu H."/>
            <person name="Sun Y."/>
            <person name="Le M."/>
            <person name="Wang Q."/>
            <person name="Wei S."/>
            <person name="Zheng Y."/>
            <person name="Lin W."/>
            <person name="Duan Y."/>
            <person name="Cao H."/>
            <person name="Xiong S."/>
            <person name="Wang X."/>
            <person name="Wei L."/>
            <person name="Li C."/>
            <person name="Ma Q."/>
            <person name="Ju M."/>
            <person name="Zhao R."/>
            <person name="Li G."/>
            <person name="Mu C."/>
            <person name="Tian Q."/>
            <person name="Mei H."/>
            <person name="Zhang T."/>
            <person name="Gao T."/>
            <person name="Zhang H."/>
        </authorList>
    </citation>
    <scope>NUCLEOTIDE SEQUENCE</scope>
    <source>
        <strain evidence="3">G02</strain>
    </source>
</reference>
<dbReference type="GO" id="GO:0004190">
    <property type="term" value="F:aspartic-type endopeptidase activity"/>
    <property type="evidence" value="ECO:0007669"/>
    <property type="project" value="UniProtKB-KW"/>
</dbReference>